<protein>
    <submittedName>
        <fullName evidence="2">Uncharacterized protein</fullName>
    </submittedName>
</protein>
<feature type="region of interest" description="Disordered" evidence="1">
    <location>
        <begin position="22"/>
        <end position="41"/>
    </location>
</feature>
<accession>A0A9N7VF76</accession>
<organism evidence="2 3">
    <name type="scientific">Pleuronectes platessa</name>
    <name type="common">European plaice</name>
    <dbReference type="NCBI Taxonomy" id="8262"/>
    <lineage>
        <taxon>Eukaryota</taxon>
        <taxon>Metazoa</taxon>
        <taxon>Chordata</taxon>
        <taxon>Craniata</taxon>
        <taxon>Vertebrata</taxon>
        <taxon>Euteleostomi</taxon>
        <taxon>Actinopterygii</taxon>
        <taxon>Neopterygii</taxon>
        <taxon>Teleostei</taxon>
        <taxon>Neoteleostei</taxon>
        <taxon>Acanthomorphata</taxon>
        <taxon>Carangaria</taxon>
        <taxon>Pleuronectiformes</taxon>
        <taxon>Pleuronectoidei</taxon>
        <taxon>Pleuronectidae</taxon>
        <taxon>Pleuronectes</taxon>
    </lineage>
</organism>
<sequence length="101" mass="10868">MYGARGADVGGLVAAAGSIVGRSCPSGRGTDRQEDEGAMETQQALTNVQVEERDSLRKDSVRCTMKSLLMDLYQCLPHPLSLYNAQGLPEAQERIDLLSGL</sequence>
<gene>
    <name evidence="2" type="ORF">PLEPLA_LOCUS35853</name>
</gene>
<keyword evidence="3" id="KW-1185">Reference proteome</keyword>
<evidence type="ECO:0000313" key="3">
    <source>
        <dbReference type="Proteomes" id="UP001153269"/>
    </source>
</evidence>
<comment type="caution">
    <text evidence="2">The sequence shown here is derived from an EMBL/GenBank/DDBJ whole genome shotgun (WGS) entry which is preliminary data.</text>
</comment>
<dbReference type="EMBL" id="CADEAL010003969">
    <property type="protein sequence ID" value="CAB1448194.1"/>
    <property type="molecule type" value="Genomic_DNA"/>
</dbReference>
<name>A0A9N7VF76_PLEPL</name>
<proteinExistence type="predicted"/>
<evidence type="ECO:0000313" key="2">
    <source>
        <dbReference type="EMBL" id="CAB1448194.1"/>
    </source>
</evidence>
<evidence type="ECO:0000256" key="1">
    <source>
        <dbReference type="SAM" id="MobiDB-lite"/>
    </source>
</evidence>
<reference evidence="2" key="1">
    <citation type="submission" date="2020-03" db="EMBL/GenBank/DDBJ databases">
        <authorList>
            <person name="Weist P."/>
        </authorList>
    </citation>
    <scope>NUCLEOTIDE SEQUENCE</scope>
</reference>
<dbReference type="Proteomes" id="UP001153269">
    <property type="component" value="Unassembled WGS sequence"/>
</dbReference>
<dbReference type="AlphaFoldDB" id="A0A9N7VF76"/>